<accession>A0A8S9JAR2</accession>
<protein>
    <submittedName>
        <fullName evidence="1">Uncharacterized protein</fullName>
    </submittedName>
</protein>
<dbReference type="Proteomes" id="UP000712281">
    <property type="component" value="Unassembled WGS sequence"/>
</dbReference>
<evidence type="ECO:0000313" key="1">
    <source>
        <dbReference type="EMBL" id="KAF2579244.1"/>
    </source>
</evidence>
<dbReference type="EMBL" id="QGKW02001660">
    <property type="protein sequence ID" value="KAF2579244.1"/>
    <property type="molecule type" value="Genomic_DNA"/>
</dbReference>
<gene>
    <name evidence="1" type="ORF">F2Q68_00005095</name>
</gene>
<evidence type="ECO:0000313" key="2">
    <source>
        <dbReference type="Proteomes" id="UP000712281"/>
    </source>
</evidence>
<comment type="caution">
    <text evidence="1">The sequence shown here is derived from an EMBL/GenBank/DDBJ whole genome shotgun (WGS) entry which is preliminary data.</text>
</comment>
<sequence length="77" mass="8416">MPLISERPDMKWITRSFRGGEVGAASCDAVLPFVTVVTVEVPPKTRTLISSSLEMERCEMSGHVDATIPSSFSIGRF</sequence>
<organism evidence="1 2">
    <name type="scientific">Brassica cretica</name>
    <name type="common">Mustard</name>
    <dbReference type="NCBI Taxonomy" id="69181"/>
    <lineage>
        <taxon>Eukaryota</taxon>
        <taxon>Viridiplantae</taxon>
        <taxon>Streptophyta</taxon>
        <taxon>Embryophyta</taxon>
        <taxon>Tracheophyta</taxon>
        <taxon>Spermatophyta</taxon>
        <taxon>Magnoliopsida</taxon>
        <taxon>eudicotyledons</taxon>
        <taxon>Gunneridae</taxon>
        <taxon>Pentapetalae</taxon>
        <taxon>rosids</taxon>
        <taxon>malvids</taxon>
        <taxon>Brassicales</taxon>
        <taxon>Brassicaceae</taxon>
        <taxon>Brassiceae</taxon>
        <taxon>Brassica</taxon>
    </lineage>
</organism>
<name>A0A8S9JAR2_BRACR</name>
<reference evidence="1" key="1">
    <citation type="submission" date="2019-12" db="EMBL/GenBank/DDBJ databases">
        <title>Genome sequencing and annotation of Brassica cretica.</title>
        <authorList>
            <person name="Studholme D.J."/>
            <person name="Sarris P.F."/>
        </authorList>
    </citation>
    <scope>NUCLEOTIDE SEQUENCE</scope>
    <source>
        <strain evidence="1">PFS-001/15</strain>
        <tissue evidence="1">Leaf</tissue>
    </source>
</reference>
<proteinExistence type="predicted"/>
<dbReference type="AlphaFoldDB" id="A0A8S9JAR2"/>